<evidence type="ECO:0000313" key="1">
    <source>
        <dbReference type="EMBL" id="SIP74228.1"/>
    </source>
</evidence>
<name>A0A1N6MZD0_9GAMM</name>
<dbReference type="AlphaFoldDB" id="A0A1N6MZD0"/>
<protein>
    <submittedName>
        <fullName evidence="1">Uncharacterized protein</fullName>
    </submittedName>
</protein>
<evidence type="ECO:0000313" key="2">
    <source>
        <dbReference type="Proteomes" id="UP000196435"/>
    </source>
</evidence>
<proteinExistence type="predicted"/>
<gene>
    <name evidence="1" type="ORF">XIS1_60008</name>
</gene>
<accession>A0A1N6MZD0</accession>
<reference evidence="2" key="1">
    <citation type="submission" date="2016-12" db="EMBL/GenBank/DDBJ databases">
        <authorList>
            <person name="Gaudriault S."/>
        </authorList>
    </citation>
    <scope>NUCLEOTIDE SEQUENCE [LARGE SCALE GENOMIC DNA]</scope>
    <source>
        <strain evidence="2">HGB1681 (deposited as PTA-6826 in the American Type Culture Collection)</strain>
    </source>
</reference>
<dbReference type="Proteomes" id="UP000196435">
    <property type="component" value="Unassembled WGS sequence"/>
</dbReference>
<sequence length="42" mass="5020">MIRLRPIWVSIQSDLALFSTEIAKSLTRTTVLKRLRRYENEN</sequence>
<dbReference type="EMBL" id="FTLG01000203">
    <property type="protein sequence ID" value="SIP74228.1"/>
    <property type="molecule type" value="Genomic_DNA"/>
</dbReference>
<organism evidence="1 2">
    <name type="scientific">Xenorhabdus innexi</name>
    <dbReference type="NCBI Taxonomy" id="290109"/>
    <lineage>
        <taxon>Bacteria</taxon>
        <taxon>Pseudomonadati</taxon>
        <taxon>Pseudomonadota</taxon>
        <taxon>Gammaproteobacteria</taxon>
        <taxon>Enterobacterales</taxon>
        <taxon>Morganellaceae</taxon>
        <taxon>Xenorhabdus</taxon>
    </lineage>
</organism>